<sequence>MSTFLILLGVLMLTHFLVVLFYNMESLDIVIVDLVLYGMLTILPIFGLFVSERYVKNHPKLLSVLSVMAFVLLFLTNITVPIVHYLWREDNLRPIYTTLLIISCYVFFHLSSNILALCMGCAVTIAHLIILVFVTYVQEVQLERIGSDILYLICLNGFGIYFRLITELIKMRSFLDKRTCVESTTKLKAEKEQREKLMLSIIPKHIMDEVFNQIYDIVKRDNKIFRYPIK</sequence>
<keyword evidence="2" id="KW-0456">Lyase</keyword>
<keyword evidence="3" id="KW-1133">Transmembrane helix</keyword>
<feature type="transmembrane region" description="Helical" evidence="3">
    <location>
        <begin position="5"/>
        <end position="23"/>
    </location>
</feature>
<organism evidence="5 6">
    <name type="scientific">Oryctes borbonicus</name>
    <dbReference type="NCBI Taxonomy" id="1629725"/>
    <lineage>
        <taxon>Eukaryota</taxon>
        <taxon>Metazoa</taxon>
        <taxon>Ecdysozoa</taxon>
        <taxon>Arthropoda</taxon>
        <taxon>Hexapoda</taxon>
        <taxon>Insecta</taxon>
        <taxon>Pterygota</taxon>
        <taxon>Neoptera</taxon>
        <taxon>Endopterygota</taxon>
        <taxon>Coleoptera</taxon>
        <taxon>Polyphaga</taxon>
        <taxon>Scarabaeiformia</taxon>
        <taxon>Scarabaeidae</taxon>
        <taxon>Dynastinae</taxon>
        <taxon>Oryctes</taxon>
    </lineage>
</organism>
<dbReference type="Proteomes" id="UP000051574">
    <property type="component" value="Unassembled WGS sequence"/>
</dbReference>
<evidence type="ECO:0000256" key="2">
    <source>
        <dbReference type="ARBA" id="ARBA00023239"/>
    </source>
</evidence>
<keyword evidence="1" id="KW-0547">Nucleotide-binding</keyword>
<dbReference type="PANTHER" id="PTHR45627">
    <property type="entry name" value="ADENYLATE CYCLASE TYPE 1"/>
    <property type="match status" value="1"/>
</dbReference>
<evidence type="ECO:0000256" key="3">
    <source>
        <dbReference type="SAM" id="Phobius"/>
    </source>
</evidence>
<feature type="transmembrane region" description="Helical" evidence="3">
    <location>
        <begin position="29"/>
        <end position="50"/>
    </location>
</feature>
<dbReference type="PANTHER" id="PTHR45627:SF23">
    <property type="entry name" value="AT30656P-RELATED"/>
    <property type="match status" value="1"/>
</dbReference>
<name>A0A0T6B9P9_9SCAR</name>
<feature type="domain" description="Adenylate cyclase N-terminal" evidence="4">
    <location>
        <begin position="3"/>
        <end position="214"/>
    </location>
</feature>
<dbReference type="InterPro" id="IPR032628">
    <property type="entry name" value="AC_N"/>
</dbReference>
<dbReference type="GO" id="GO:0007189">
    <property type="term" value="P:adenylate cyclase-activating G protein-coupled receptor signaling pathway"/>
    <property type="evidence" value="ECO:0007669"/>
    <property type="project" value="TreeGrafter"/>
</dbReference>
<dbReference type="EMBL" id="LJIG01002867">
    <property type="protein sequence ID" value="KRT84073.1"/>
    <property type="molecule type" value="Genomic_DNA"/>
</dbReference>
<gene>
    <name evidence="5" type="ORF">AMK59_727</name>
</gene>
<dbReference type="AlphaFoldDB" id="A0A0T6B9P9"/>
<feature type="transmembrane region" description="Helical" evidence="3">
    <location>
        <begin position="93"/>
        <end position="110"/>
    </location>
</feature>
<dbReference type="GO" id="GO:0000166">
    <property type="term" value="F:nucleotide binding"/>
    <property type="evidence" value="ECO:0007669"/>
    <property type="project" value="UniProtKB-KW"/>
</dbReference>
<evidence type="ECO:0000313" key="6">
    <source>
        <dbReference type="Proteomes" id="UP000051574"/>
    </source>
</evidence>
<evidence type="ECO:0000256" key="1">
    <source>
        <dbReference type="ARBA" id="ARBA00022741"/>
    </source>
</evidence>
<dbReference type="GO" id="GO:0005886">
    <property type="term" value="C:plasma membrane"/>
    <property type="evidence" value="ECO:0007669"/>
    <property type="project" value="TreeGrafter"/>
</dbReference>
<protein>
    <recommendedName>
        <fullName evidence="4">Adenylate cyclase N-terminal domain-containing protein</fullName>
    </recommendedName>
</protein>
<dbReference type="OrthoDB" id="6783225at2759"/>
<keyword evidence="3" id="KW-0472">Membrane</keyword>
<evidence type="ECO:0000313" key="5">
    <source>
        <dbReference type="EMBL" id="KRT84073.1"/>
    </source>
</evidence>
<dbReference type="Pfam" id="PF16214">
    <property type="entry name" value="AC_N"/>
    <property type="match status" value="1"/>
</dbReference>
<keyword evidence="3" id="KW-0812">Transmembrane</keyword>
<keyword evidence="6" id="KW-1185">Reference proteome</keyword>
<reference evidence="5 6" key="1">
    <citation type="submission" date="2015-09" db="EMBL/GenBank/DDBJ databases">
        <title>Draft genome of the scarab beetle Oryctes borbonicus.</title>
        <authorList>
            <person name="Meyer J.M."/>
            <person name="Markov G.V."/>
            <person name="Baskaran P."/>
            <person name="Herrmann M."/>
            <person name="Sommer R.J."/>
            <person name="Roedelsperger C."/>
        </authorList>
    </citation>
    <scope>NUCLEOTIDE SEQUENCE [LARGE SCALE GENOMIC DNA]</scope>
    <source>
        <strain evidence="5">OB123</strain>
        <tissue evidence="5">Whole animal</tissue>
    </source>
</reference>
<proteinExistence type="predicted"/>
<accession>A0A0T6B9P9</accession>
<comment type="caution">
    <text evidence="5">The sequence shown here is derived from an EMBL/GenBank/DDBJ whole genome shotgun (WGS) entry which is preliminary data.</text>
</comment>
<feature type="transmembrane region" description="Helical" evidence="3">
    <location>
        <begin position="117"/>
        <end position="137"/>
    </location>
</feature>
<feature type="transmembrane region" description="Helical" evidence="3">
    <location>
        <begin position="62"/>
        <end position="87"/>
    </location>
</feature>
<evidence type="ECO:0000259" key="4">
    <source>
        <dbReference type="Pfam" id="PF16214"/>
    </source>
</evidence>
<feature type="transmembrane region" description="Helical" evidence="3">
    <location>
        <begin position="149"/>
        <end position="169"/>
    </location>
</feature>
<dbReference type="GO" id="GO:0004016">
    <property type="term" value="F:adenylate cyclase activity"/>
    <property type="evidence" value="ECO:0007669"/>
    <property type="project" value="TreeGrafter"/>
</dbReference>